<keyword evidence="10" id="KW-0670">Pyruvate</keyword>
<evidence type="ECO:0000256" key="3">
    <source>
        <dbReference type="ARBA" id="ARBA00022793"/>
    </source>
</evidence>
<evidence type="ECO:0000256" key="8">
    <source>
        <dbReference type="ARBA" id="ARBA00023239"/>
    </source>
</evidence>
<keyword evidence="4" id="KW-0068">Autocatalytic cleavage</keyword>
<dbReference type="GO" id="GO:0008295">
    <property type="term" value="P:spermidine biosynthetic process"/>
    <property type="evidence" value="ECO:0007669"/>
    <property type="project" value="UniProtKB-KW"/>
</dbReference>
<keyword evidence="7" id="KW-0865">Zymogen</keyword>
<evidence type="ECO:0000256" key="10">
    <source>
        <dbReference type="ARBA" id="ARBA00023317"/>
    </source>
</evidence>
<dbReference type="EMBL" id="CP027666">
    <property type="protein sequence ID" value="AVO35929.1"/>
    <property type="molecule type" value="Genomic_DNA"/>
</dbReference>
<evidence type="ECO:0000256" key="6">
    <source>
        <dbReference type="ARBA" id="ARBA00023115"/>
    </source>
</evidence>
<keyword evidence="12" id="KW-1185">Reference proteome</keyword>
<accession>A0A2S0MJ73</accession>
<evidence type="ECO:0000313" key="12">
    <source>
        <dbReference type="Proteomes" id="UP000239709"/>
    </source>
</evidence>
<dbReference type="Gene3D" id="3.30.360.110">
    <property type="entry name" value="S-adenosylmethionine decarboxylase domain"/>
    <property type="match status" value="1"/>
</dbReference>
<keyword evidence="8" id="KW-0456">Lyase</keyword>
<evidence type="ECO:0000256" key="2">
    <source>
        <dbReference type="ARBA" id="ARBA00022691"/>
    </source>
</evidence>
<protein>
    <submittedName>
        <fullName evidence="11">Adenosylmethionine decarboxylase</fullName>
    </submittedName>
</protein>
<dbReference type="PANTHER" id="PTHR33866:SF2">
    <property type="entry name" value="S-ADENOSYLMETHIONINE DECARBOXYLASE PROENZYME"/>
    <property type="match status" value="1"/>
</dbReference>
<dbReference type="InterPro" id="IPR042286">
    <property type="entry name" value="AdoMetDC_C"/>
</dbReference>
<organism evidence="11 12">
    <name type="scientific">Ottowia oryzae</name>
    <dbReference type="NCBI Taxonomy" id="2109914"/>
    <lineage>
        <taxon>Bacteria</taxon>
        <taxon>Pseudomonadati</taxon>
        <taxon>Pseudomonadota</taxon>
        <taxon>Betaproteobacteria</taxon>
        <taxon>Burkholderiales</taxon>
        <taxon>Comamonadaceae</taxon>
        <taxon>Ottowia</taxon>
    </lineage>
</organism>
<dbReference type="Gene3D" id="3.30.160.750">
    <property type="match status" value="1"/>
</dbReference>
<dbReference type="Proteomes" id="UP000239709">
    <property type="component" value="Chromosome"/>
</dbReference>
<dbReference type="Pfam" id="PF02675">
    <property type="entry name" value="AdoMet_dc"/>
    <property type="match status" value="1"/>
</dbReference>
<keyword evidence="6" id="KW-0620">Polyamine biosynthesis</keyword>
<dbReference type="InterPro" id="IPR017716">
    <property type="entry name" value="S-AdoMet_deCOase_pro-enz"/>
</dbReference>
<proteinExistence type="predicted"/>
<dbReference type="NCBIfam" id="TIGR03330">
    <property type="entry name" value="SAM_DCase_Bsu"/>
    <property type="match status" value="1"/>
</dbReference>
<keyword evidence="9" id="KW-0704">Schiff base</keyword>
<dbReference type="SUPFAM" id="SSF56276">
    <property type="entry name" value="S-adenosylmethionine decarboxylase"/>
    <property type="match status" value="1"/>
</dbReference>
<dbReference type="OrthoDB" id="9793120at2"/>
<dbReference type="GO" id="GO:0004014">
    <property type="term" value="F:adenosylmethionine decarboxylase activity"/>
    <property type="evidence" value="ECO:0007669"/>
    <property type="project" value="InterPro"/>
</dbReference>
<dbReference type="KEGG" id="otk:C6570_02230"/>
<keyword evidence="5" id="KW-0745">Spermidine biosynthesis</keyword>
<sequence length="145" mass="15259">MPPLHTAPSAAQPAAAGDARLRPAARKAPGVHLLGDLHGCRGDARLMRDAAHLQAFCQRAVAAAGLTAVGALFHSFGEGAGVTGVVVLAESHLSVHTWPEDGYVTLDVYVCSYSTDNRQRAQALFDAVVQAFSPAEPHLQRIERG</sequence>
<evidence type="ECO:0000256" key="9">
    <source>
        <dbReference type="ARBA" id="ARBA00023270"/>
    </source>
</evidence>
<dbReference type="InterPro" id="IPR016067">
    <property type="entry name" value="S-AdoMet_deCO2ase_core"/>
</dbReference>
<evidence type="ECO:0000256" key="4">
    <source>
        <dbReference type="ARBA" id="ARBA00022813"/>
    </source>
</evidence>
<dbReference type="InterPro" id="IPR003826">
    <property type="entry name" value="AdoMetDC_fam_prok"/>
</dbReference>
<evidence type="ECO:0000256" key="7">
    <source>
        <dbReference type="ARBA" id="ARBA00023145"/>
    </source>
</evidence>
<evidence type="ECO:0000313" key="11">
    <source>
        <dbReference type="EMBL" id="AVO35929.1"/>
    </source>
</evidence>
<reference evidence="11 12" key="1">
    <citation type="submission" date="2018-03" db="EMBL/GenBank/DDBJ databases">
        <title>Genome sequencing of Ottowia sp.</title>
        <authorList>
            <person name="Kim S.-J."/>
            <person name="Heo J."/>
            <person name="Kwon S.-W."/>
        </authorList>
    </citation>
    <scope>NUCLEOTIDE SEQUENCE [LARGE SCALE GENOMIC DNA]</scope>
    <source>
        <strain evidence="11 12">KADR8-3</strain>
    </source>
</reference>
<dbReference type="RefSeq" id="WP_106704473.1">
    <property type="nucleotide sequence ID" value="NZ_CP027666.1"/>
</dbReference>
<comment type="cofactor">
    <cofactor evidence="1">
        <name>pyruvate</name>
        <dbReference type="ChEBI" id="CHEBI:15361"/>
    </cofactor>
</comment>
<name>A0A2S0MJ73_9BURK</name>
<evidence type="ECO:0000256" key="5">
    <source>
        <dbReference type="ARBA" id="ARBA00023066"/>
    </source>
</evidence>
<dbReference type="AlphaFoldDB" id="A0A2S0MJ73"/>
<dbReference type="InterPro" id="IPR042284">
    <property type="entry name" value="AdoMetDC_N"/>
</dbReference>
<gene>
    <name evidence="11" type="primary">speD</name>
    <name evidence="11" type="ORF">C6570_02230</name>
</gene>
<dbReference type="PANTHER" id="PTHR33866">
    <property type="entry name" value="S-ADENOSYLMETHIONINE DECARBOXYLASE PROENZYME"/>
    <property type="match status" value="1"/>
</dbReference>
<dbReference type="GO" id="GO:0005829">
    <property type="term" value="C:cytosol"/>
    <property type="evidence" value="ECO:0007669"/>
    <property type="project" value="TreeGrafter"/>
</dbReference>
<evidence type="ECO:0000256" key="1">
    <source>
        <dbReference type="ARBA" id="ARBA00001928"/>
    </source>
</evidence>
<keyword evidence="2" id="KW-0949">S-adenosyl-L-methionine</keyword>
<keyword evidence="3" id="KW-0210">Decarboxylase</keyword>